<evidence type="ECO:0000313" key="1">
    <source>
        <dbReference type="EMBL" id="CAK5087847.1"/>
    </source>
</evidence>
<gene>
    <name evidence="1" type="ORF">MENTE1834_LOCUS35468</name>
</gene>
<sequence>MLNVICMFVDPFGFIEVEFWKKELVVLLLWLWLLDYCKGFELKGGFKMETFKTVKTVWIKLGMPKLELEPGPTAGTEFWA</sequence>
<keyword evidence="2" id="KW-1185">Reference proteome</keyword>
<reference evidence="1" key="1">
    <citation type="submission" date="2023-11" db="EMBL/GenBank/DDBJ databases">
        <authorList>
            <person name="Poullet M."/>
        </authorList>
    </citation>
    <scope>NUCLEOTIDE SEQUENCE</scope>
    <source>
        <strain evidence="1">E1834</strain>
    </source>
</reference>
<comment type="caution">
    <text evidence="1">The sequence shown here is derived from an EMBL/GenBank/DDBJ whole genome shotgun (WGS) entry which is preliminary data.</text>
</comment>
<dbReference type="Proteomes" id="UP001497535">
    <property type="component" value="Unassembled WGS sequence"/>
</dbReference>
<dbReference type="EMBL" id="CAVMJV010000067">
    <property type="protein sequence ID" value="CAK5087847.1"/>
    <property type="molecule type" value="Genomic_DNA"/>
</dbReference>
<protein>
    <submittedName>
        <fullName evidence="1">Uncharacterized protein</fullName>
    </submittedName>
</protein>
<organism evidence="1 2">
    <name type="scientific">Meloidogyne enterolobii</name>
    <name type="common">Root-knot nematode worm</name>
    <name type="synonym">Meloidogyne mayaguensis</name>
    <dbReference type="NCBI Taxonomy" id="390850"/>
    <lineage>
        <taxon>Eukaryota</taxon>
        <taxon>Metazoa</taxon>
        <taxon>Ecdysozoa</taxon>
        <taxon>Nematoda</taxon>
        <taxon>Chromadorea</taxon>
        <taxon>Rhabditida</taxon>
        <taxon>Tylenchina</taxon>
        <taxon>Tylenchomorpha</taxon>
        <taxon>Tylenchoidea</taxon>
        <taxon>Meloidogynidae</taxon>
        <taxon>Meloidogyninae</taxon>
        <taxon>Meloidogyne</taxon>
    </lineage>
</organism>
<name>A0ACB1ABD2_MELEN</name>
<proteinExistence type="predicted"/>
<accession>A0ACB1ABD2</accession>
<evidence type="ECO:0000313" key="2">
    <source>
        <dbReference type="Proteomes" id="UP001497535"/>
    </source>
</evidence>